<organism evidence="1 2">
    <name type="scientific">Smittium mucronatum</name>
    <dbReference type="NCBI Taxonomy" id="133383"/>
    <lineage>
        <taxon>Eukaryota</taxon>
        <taxon>Fungi</taxon>
        <taxon>Fungi incertae sedis</taxon>
        <taxon>Zoopagomycota</taxon>
        <taxon>Kickxellomycotina</taxon>
        <taxon>Harpellomycetes</taxon>
        <taxon>Harpellales</taxon>
        <taxon>Legeriomycetaceae</taxon>
        <taxon>Smittium</taxon>
    </lineage>
</organism>
<gene>
    <name evidence="1" type="ORF">AYI68_g3575</name>
</gene>
<name>A0A1R0GZK0_9FUNG</name>
<evidence type="ECO:0000313" key="2">
    <source>
        <dbReference type="Proteomes" id="UP000187455"/>
    </source>
</evidence>
<protein>
    <recommendedName>
        <fullName evidence="3">Endonuclease/exonuclease/phosphatase domain-containing protein</fullName>
    </recommendedName>
</protein>
<reference evidence="1 2" key="1">
    <citation type="journal article" date="2016" name="Mol. Biol. Evol.">
        <title>Genome-Wide Survey of Gut Fungi (Harpellales) Reveals the First Horizontally Transferred Ubiquitin Gene from a Mosquito Host.</title>
        <authorList>
            <person name="Wang Y."/>
            <person name="White M.M."/>
            <person name="Kvist S."/>
            <person name="Moncalvo J.M."/>
        </authorList>
    </citation>
    <scope>NUCLEOTIDE SEQUENCE [LARGE SCALE GENOMIC DNA]</scope>
    <source>
        <strain evidence="1 2">ALG-7-W6</strain>
    </source>
</reference>
<sequence>MMNAVLSAGPGAPEIHVYNVHFECFTGISGRLGMMHDLVSYVNSSIPQTGADIADANGGVDTRHLLVFGDMNTLAHSIARLSPLFCTDWYRITSLFVTEPEFWYKYLFPTMSSWTDPFDPAADYTISNHLGFMRAKVDWTFVNQFHIKKYWMLNNDFSASDHKLLALDLDIPSQKSSLDTTDANSNATRAKSYIESRIKTIDASIRNRKIKEKKNLNYLNYNQIIKRKKTSTI</sequence>
<dbReference type="Gene3D" id="3.60.10.10">
    <property type="entry name" value="Endonuclease/exonuclease/phosphatase"/>
    <property type="match status" value="1"/>
</dbReference>
<dbReference type="STRING" id="133383.A0A1R0GZK0"/>
<accession>A0A1R0GZK0</accession>
<dbReference type="OrthoDB" id="200415at2759"/>
<proteinExistence type="predicted"/>
<dbReference type="SUPFAM" id="SSF56219">
    <property type="entry name" value="DNase I-like"/>
    <property type="match status" value="1"/>
</dbReference>
<dbReference type="AlphaFoldDB" id="A0A1R0GZK0"/>
<evidence type="ECO:0008006" key="3">
    <source>
        <dbReference type="Google" id="ProtNLM"/>
    </source>
</evidence>
<dbReference type="InterPro" id="IPR036691">
    <property type="entry name" value="Endo/exonu/phosph_ase_sf"/>
</dbReference>
<dbReference type="Proteomes" id="UP000187455">
    <property type="component" value="Unassembled WGS sequence"/>
</dbReference>
<comment type="caution">
    <text evidence="1">The sequence shown here is derived from an EMBL/GenBank/DDBJ whole genome shotgun (WGS) entry which is preliminary data.</text>
</comment>
<keyword evidence="2" id="KW-1185">Reference proteome</keyword>
<evidence type="ECO:0000313" key="1">
    <source>
        <dbReference type="EMBL" id="OLY82306.1"/>
    </source>
</evidence>
<dbReference type="EMBL" id="LSSL01001663">
    <property type="protein sequence ID" value="OLY82306.1"/>
    <property type="molecule type" value="Genomic_DNA"/>
</dbReference>